<dbReference type="GO" id="GO:0042162">
    <property type="term" value="F:telomeric DNA binding"/>
    <property type="evidence" value="ECO:0007669"/>
    <property type="project" value="InterPro"/>
</dbReference>
<dbReference type="FunFam" id="1.10.1600.10:FF:000002">
    <property type="entry name" value="X-ray repair cross-complementing protein 5"/>
    <property type="match status" value="1"/>
</dbReference>
<dbReference type="InterPro" id="IPR036465">
    <property type="entry name" value="vWFA_dom_sf"/>
</dbReference>
<dbReference type="FunFam" id="2.40.290.10:FF:000005">
    <property type="entry name" value="X-ray repair cross-complementing protein 5"/>
    <property type="match status" value="1"/>
</dbReference>
<evidence type="ECO:0000256" key="7">
    <source>
        <dbReference type="ARBA" id="ARBA00022840"/>
    </source>
</evidence>
<organism evidence="14 15">
    <name type="scientific">Hyalella azteca</name>
    <name type="common">Amphipod</name>
    <dbReference type="NCBI Taxonomy" id="294128"/>
    <lineage>
        <taxon>Eukaryota</taxon>
        <taxon>Metazoa</taxon>
        <taxon>Ecdysozoa</taxon>
        <taxon>Arthropoda</taxon>
        <taxon>Crustacea</taxon>
        <taxon>Multicrustacea</taxon>
        <taxon>Malacostraca</taxon>
        <taxon>Eumalacostraca</taxon>
        <taxon>Peracarida</taxon>
        <taxon>Amphipoda</taxon>
        <taxon>Senticaudata</taxon>
        <taxon>Talitrida</taxon>
        <taxon>Talitroidea</taxon>
        <taxon>Hyalellidae</taxon>
        <taxon>Hyalella</taxon>
    </lineage>
</organism>
<dbReference type="OrthoDB" id="30826at2759"/>
<dbReference type="Pfam" id="PF08785">
    <property type="entry name" value="Ku_PK_bind"/>
    <property type="match status" value="1"/>
</dbReference>
<keyword evidence="6" id="KW-0347">Helicase</keyword>
<dbReference type="InterPro" id="IPR005161">
    <property type="entry name" value="Ku_N"/>
</dbReference>
<dbReference type="RefSeq" id="XP_018026731.1">
    <property type="nucleotide sequence ID" value="XM_018171242.2"/>
</dbReference>
<dbReference type="SUPFAM" id="SSF101420">
    <property type="entry name" value="C-terminal domain of Ku80"/>
    <property type="match status" value="1"/>
</dbReference>
<dbReference type="GO" id="GO:0003690">
    <property type="term" value="F:double-stranded DNA binding"/>
    <property type="evidence" value="ECO:0007669"/>
    <property type="project" value="TreeGrafter"/>
</dbReference>
<evidence type="ECO:0000313" key="14">
    <source>
        <dbReference type="Proteomes" id="UP000694843"/>
    </source>
</evidence>
<proteinExistence type="inferred from homology"/>
<keyword evidence="4" id="KW-0227">DNA damage</keyword>
<evidence type="ECO:0000256" key="2">
    <source>
        <dbReference type="ARBA" id="ARBA00007726"/>
    </source>
</evidence>
<evidence type="ECO:0000256" key="8">
    <source>
        <dbReference type="ARBA" id="ARBA00023125"/>
    </source>
</evidence>
<dbReference type="Pfam" id="PF03731">
    <property type="entry name" value="Ku_N"/>
    <property type="match status" value="1"/>
</dbReference>
<dbReference type="Gene3D" id="1.10.1600.10">
    <property type="match status" value="1"/>
</dbReference>
<dbReference type="InterPro" id="IPR016194">
    <property type="entry name" value="SPOC-like_C_dom_sf"/>
</dbReference>
<keyword evidence="9" id="KW-0233">DNA recombination</keyword>
<dbReference type="GO" id="GO:0004386">
    <property type="term" value="F:helicase activity"/>
    <property type="evidence" value="ECO:0007669"/>
    <property type="project" value="UniProtKB-KW"/>
</dbReference>
<evidence type="ECO:0000256" key="1">
    <source>
        <dbReference type="ARBA" id="ARBA00004123"/>
    </source>
</evidence>
<dbReference type="InterPro" id="IPR014893">
    <property type="entry name" value="Ku_PK_bind"/>
</dbReference>
<dbReference type="AlphaFoldDB" id="A0A8B7PMT6"/>
<keyword evidence="7" id="KW-0067">ATP-binding</keyword>
<dbReference type="CDD" id="cd00873">
    <property type="entry name" value="KU80"/>
    <property type="match status" value="1"/>
</dbReference>
<feature type="domain" description="Ku" evidence="13">
    <location>
        <begin position="284"/>
        <end position="424"/>
    </location>
</feature>
<dbReference type="GO" id="GO:0016787">
    <property type="term" value="F:hydrolase activity"/>
    <property type="evidence" value="ECO:0007669"/>
    <property type="project" value="UniProtKB-KW"/>
</dbReference>
<evidence type="ECO:0000256" key="12">
    <source>
        <dbReference type="SAM" id="MobiDB-lite"/>
    </source>
</evidence>
<dbReference type="GeneID" id="108682126"/>
<dbReference type="InterPro" id="IPR036494">
    <property type="entry name" value="Ku_C_sf"/>
</dbReference>
<sequence length="730" mass="79886">MPPAPGRKATCEGIVVVLDVGPHTRLGLPIEKTFYNKAKLCLINILQRKIFADKCRDKVGILLLGTDETDNPLAKPGEYQHITVLQSPREVDWACVEAAQKLPRGSHAADWLDALVIAIDLLHDPMGDIYSATKIVLLTDFCADFSADQTDVIISSIKAIGADFSVIGPDVSGENPTQLSWSGKPKTTVQRAGEALAAKIVQAVDGIICSFDEAIPQLLLFQKKTSGSSNWNAMLSIGEDLRIPITGRIKMRRATPNTWKRCHATDDSVVTIKEKSYHRTDDQQTAVPEDEVIDGYRYGTTLVPFTDEDRQMNYSSGAESAELSVLGFTRSEFCGLAERAGDQVLLVTAKEGDEDAAVALSAVVQAMAELDVVAVVRRVYRRGCKPVLGALYPSITQDYECLVWVALPYREDVRALAFPPLQRHVASLTQQQTHAIDALIDAMNLNITDSDGDAEELLDPETVLNPHLQHYYNCLTDRALTLTRPLPQPHSHVTALLSVPVELREALDGVTERLVQAFPTTKIVKRTKRERHDLFGAGDDANESKRSRGDEDENVEPGGPTAPPPVTLGPRVDRVSTATPLQDFQVLLSQQPFNFFALCDDLGEVLLQIVETISQGLLSESSPAERASIDKIVACMQALRKECVIISADTYNSFIRSMHALCLGRGVLNKVWGRVAELQLGLITSAETPKSSVDQKEAEDFLSVDVPSVTAPSEAPAAQMQDYDDLLDDL</sequence>
<dbReference type="GO" id="GO:0043564">
    <property type="term" value="C:Ku70:Ku80 complex"/>
    <property type="evidence" value="ECO:0007669"/>
    <property type="project" value="InterPro"/>
</dbReference>
<dbReference type="Gene3D" id="2.40.290.10">
    <property type="match status" value="1"/>
</dbReference>
<evidence type="ECO:0000256" key="6">
    <source>
        <dbReference type="ARBA" id="ARBA00022806"/>
    </source>
</evidence>
<dbReference type="Proteomes" id="UP000694843">
    <property type="component" value="Unplaced"/>
</dbReference>
<keyword evidence="8" id="KW-0238">DNA-binding</keyword>
<keyword evidence="3" id="KW-0547">Nucleotide-binding</keyword>
<dbReference type="PANTHER" id="PTHR12604:SF4">
    <property type="entry name" value="X-RAY REPAIR CROSS-COMPLEMENTING PROTEIN 5"/>
    <property type="match status" value="1"/>
</dbReference>
<gene>
    <name evidence="15" type="primary">LOC108682126</name>
</gene>
<keyword evidence="14" id="KW-1185">Reference proteome</keyword>
<keyword evidence="10" id="KW-0234">DNA repair</keyword>
<keyword evidence="5" id="KW-0378">Hydrolase</keyword>
<comment type="subcellular location">
    <subcellularLocation>
        <location evidence="1">Nucleus</location>
    </subcellularLocation>
</comment>
<dbReference type="GO" id="GO:0006303">
    <property type="term" value="P:double-strand break repair via nonhomologous end joining"/>
    <property type="evidence" value="ECO:0007669"/>
    <property type="project" value="InterPro"/>
</dbReference>
<dbReference type="PANTHER" id="PTHR12604">
    <property type="entry name" value="KU AUTOANTIGEN DNA HELICASE"/>
    <property type="match status" value="1"/>
</dbReference>
<accession>A0A8B7PMT6</accession>
<reference evidence="15" key="1">
    <citation type="submission" date="2025-08" db="UniProtKB">
        <authorList>
            <consortium name="RefSeq"/>
        </authorList>
    </citation>
    <scope>IDENTIFICATION</scope>
    <source>
        <tissue evidence="15">Whole organism</tissue>
    </source>
</reference>
<protein>
    <submittedName>
        <fullName evidence="15">X-ray repair cross-complementing protein 5</fullName>
    </submittedName>
</protein>
<dbReference type="GO" id="GO:0006310">
    <property type="term" value="P:DNA recombination"/>
    <property type="evidence" value="ECO:0007669"/>
    <property type="project" value="UniProtKB-KW"/>
</dbReference>
<dbReference type="GO" id="GO:0000723">
    <property type="term" value="P:telomere maintenance"/>
    <property type="evidence" value="ECO:0007669"/>
    <property type="project" value="InterPro"/>
</dbReference>
<dbReference type="InterPro" id="IPR006164">
    <property type="entry name" value="DNA_bd_Ku70/Ku80"/>
</dbReference>
<evidence type="ECO:0000256" key="4">
    <source>
        <dbReference type="ARBA" id="ARBA00022763"/>
    </source>
</evidence>
<dbReference type="CTD" id="34930"/>
<dbReference type="Gene3D" id="3.40.50.410">
    <property type="entry name" value="von Willebrand factor, type A domain"/>
    <property type="match status" value="1"/>
</dbReference>
<dbReference type="GO" id="GO:0003684">
    <property type="term" value="F:damaged DNA binding"/>
    <property type="evidence" value="ECO:0007669"/>
    <property type="project" value="InterPro"/>
</dbReference>
<dbReference type="Pfam" id="PF02735">
    <property type="entry name" value="Ku"/>
    <property type="match status" value="1"/>
</dbReference>
<evidence type="ECO:0000256" key="11">
    <source>
        <dbReference type="ARBA" id="ARBA00023242"/>
    </source>
</evidence>
<dbReference type="SUPFAM" id="SSF100939">
    <property type="entry name" value="SPOC domain-like"/>
    <property type="match status" value="1"/>
</dbReference>
<dbReference type="InterPro" id="IPR024193">
    <property type="entry name" value="Ku80"/>
</dbReference>
<evidence type="ECO:0000256" key="5">
    <source>
        <dbReference type="ARBA" id="ARBA00022801"/>
    </source>
</evidence>
<dbReference type="KEGG" id="hazt:108682126"/>
<evidence type="ECO:0000256" key="3">
    <source>
        <dbReference type="ARBA" id="ARBA00022741"/>
    </source>
</evidence>
<evidence type="ECO:0000259" key="13">
    <source>
        <dbReference type="SMART" id="SM00559"/>
    </source>
</evidence>
<dbReference type="SUPFAM" id="SSF53300">
    <property type="entry name" value="vWA-like"/>
    <property type="match status" value="1"/>
</dbReference>
<keyword evidence="11" id="KW-0539">Nucleus</keyword>
<comment type="similarity">
    <text evidence="2">Belongs to the ku80 family.</text>
</comment>
<dbReference type="SMART" id="SM00559">
    <property type="entry name" value="Ku78"/>
    <property type="match status" value="1"/>
</dbReference>
<evidence type="ECO:0000256" key="9">
    <source>
        <dbReference type="ARBA" id="ARBA00023172"/>
    </source>
</evidence>
<name>A0A8B7PMT6_HYAAZ</name>
<dbReference type="Gene3D" id="1.25.40.240">
    <property type="entry name" value="Ku, C-terminal domain"/>
    <property type="match status" value="1"/>
</dbReference>
<evidence type="ECO:0000256" key="10">
    <source>
        <dbReference type="ARBA" id="ARBA00023204"/>
    </source>
</evidence>
<feature type="region of interest" description="Disordered" evidence="12">
    <location>
        <begin position="529"/>
        <end position="572"/>
    </location>
</feature>
<dbReference type="GO" id="GO:0005524">
    <property type="term" value="F:ATP binding"/>
    <property type="evidence" value="ECO:0007669"/>
    <property type="project" value="UniProtKB-KW"/>
</dbReference>
<evidence type="ECO:0000313" key="15">
    <source>
        <dbReference type="RefSeq" id="XP_018026731.1"/>
    </source>
</evidence>
<dbReference type="OMA" id="WAMQYVW"/>
<feature type="region of interest" description="Disordered" evidence="12">
    <location>
        <begin position="710"/>
        <end position="730"/>
    </location>
</feature>